<dbReference type="AlphaFoldDB" id="T0S4Z7"/>
<dbReference type="Gene3D" id="1.20.5.190">
    <property type="match status" value="1"/>
</dbReference>
<dbReference type="Pfam" id="PF00612">
    <property type="entry name" value="IQ"/>
    <property type="match status" value="2"/>
</dbReference>
<sequence length="754" mass="86995">MLLRPLEAEVHHARRLVASMRCVVVVSEFFHLLGPALSAHVRRFDVAAAVRTSPRTVSCRRFRSKMATRIQRRWRGFVRRRRFFRALYAHKRHSTKRGMAKFERAARTLQRVYRGYRCRQWLLRRAKDALRGPSIYGGDARLVYRPPDRLCTRLERLRERRIAYQMTWHELLALQAKRDALLATHVALQAQLQDANGNDVATSLIDGFPSTYAPTIVSNFLSRRLPTLQRDVDATRVALLYERLVQPLLHTAVTLVSARLRMRPVRSAFFIRRSIYRACEIRRATSHAACLLRLTTNMQRRHLEDAVAAATTLASWWRMLQAIAIRLQLRRAHALRQLGVVTYMLLRSKPIAHAARYTVHRRHVELRIRQRVWRRLLGAFFGGWRQFVAIVQHDRLRRRQLYEDGLRKGMHRAAASIQRTTRRYLVDARPRYLEHVRNDLHPLVARYESQWRDAGTVPAAFVVSTLTADMAARCDATNDEIWATCAIEYSLPYTRLDPLSTWLPDALQRCFGASVATRVERWPWRGLFLSFLERVSAWFRHESDRPAQRLDIESRVEASCVMLSYAAYLAGSRRLPLHHDARALLAEWARATDARRRLVASPATTDPRTLASYGTFHREMGLHKTLCDHCWAMLEVERHATACATCGHTFIERPTASSMANADAVEPIDLLVLHAFFHAMAPVGHANRLRPVPSVWKAATAHALPWIETLYEHGLRTLSDAMRCPKQLVSNDVGLPRAVHATLLLFVHQLGRRM</sequence>
<dbReference type="SMART" id="SM00015">
    <property type="entry name" value="IQ"/>
    <property type="match status" value="3"/>
</dbReference>
<evidence type="ECO:0000313" key="1">
    <source>
        <dbReference type="EMBL" id="EQC37872.1"/>
    </source>
</evidence>
<dbReference type="InterPro" id="IPR000048">
    <property type="entry name" value="IQ_motif_EF-hand-BS"/>
</dbReference>
<dbReference type="InParanoid" id="T0S4Z7"/>
<accession>T0S4Z7</accession>
<dbReference type="GeneID" id="19945620"/>
<dbReference type="EMBL" id="JH767143">
    <property type="protein sequence ID" value="EQC37872.1"/>
    <property type="molecule type" value="Genomic_DNA"/>
</dbReference>
<protein>
    <submittedName>
        <fullName evidence="1">Uncharacterized protein</fullName>
    </submittedName>
</protein>
<keyword evidence="2" id="KW-1185">Reference proteome</keyword>
<organism evidence="1 2">
    <name type="scientific">Saprolegnia diclina (strain VS20)</name>
    <dbReference type="NCBI Taxonomy" id="1156394"/>
    <lineage>
        <taxon>Eukaryota</taxon>
        <taxon>Sar</taxon>
        <taxon>Stramenopiles</taxon>
        <taxon>Oomycota</taxon>
        <taxon>Saprolegniomycetes</taxon>
        <taxon>Saprolegniales</taxon>
        <taxon>Saprolegniaceae</taxon>
        <taxon>Saprolegnia</taxon>
    </lineage>
</organism>
<dbReference type="VEuPathDB" id="FungiDB:SDRG_04893"/>
<dbReference type="PROSITE" id="PS50096">
    <property type="entry name" value="IQ"/>
    <property type="match status" value="2"/>
</dbReference>
<dbReference type="OMA" id="RVERWPW"/>
<dbReference type="OrthoDB" id="76689at2759"/>
<dbReference type="Proteomes" id="UP000030762">
    <property type="component" value="Unassembled WGS sequence"/>
</dbReference>
<proteinExistence type="predicted"/>
<gene>
    <name evidence="1" type="ORF">SDRG_04893</name>
</gene>
<name>T0S4Z7_SAPDV</name>
<evidence type="ECO:0000313" key="2">
    <source>
        <dbReference type="Proteomes" id="UP000030762"/>
    </source>
</evidence>
<dbReference type="RefSeq" id="XP_008608805.1">
    <property type="nucleotide sequence ID" value="XM_008610583.1"/>
</dbReference>
<reference evidence="1 2" key="1">
    <citation type="submission" date="2012-04" db="EMBL/GenBank/DDBJ databases">
        <title>The Genome Sequence of Saprolegnia declina VS20.</title>
        <authorList>
            <consortium name="The Broad Institute Genome Sequencing Platform"/>
            <person name="Russ C."/>
            <person name="Nusbaum C."/>
            <person name="Tyler B."/>
            <person name="van West P."/>
            <person name="Dieguez-Uribeondo J."/>
            <person name="de Bruijn I."/>
            <person name="Tripathy S."/>
            <person name="Jiang R."/>
            <person name="Young S.K."/>
            <person name="Zeng Q."/>
            <person name="Gargeya S."/>
            <person name="Fitzgerald M."/>
            <person name="Haas B."/>
            <person name="Abouelleil A."/>
            <person name="Alvarado L."/>
            <person name="Arachchi H.M."/>
            <person name="Berlin A."/>
            <person name="Chapman S.B."/>
            <person name="Goldberg J."/>
            <person name="Griggs A."/>
            <person name="Gujja S."/>
            <person name="Hansen M."/>
            <person name="Howarth C."/>
            <person name="Imamovic A."/>
            <person name="Larimer J."/>
            <person name="McCowen C."/>
            <person name="Montmayeur A."/>
            <person name="Murphy C."/>
            <person name="Neiman D."/>
            <person name="Pearson M."/>
            <person name="Priest M."/>
            <person name="Roberts A."/>
            <person name="Saif S."/>
            <person name="Shea T."/>
            <person name="Sisk P."/>
            <person name="Sykes S."/>
            <person name="Wortman J."/>
            <person name="Nusbaum C."/>
            <person name="Birren B."/>
        </authorList>
    </citation>
    <scope>NUCLEOTIDE SEQUENCE [LARGE SCALE GENOMIC DNA]</scope>
    <source>
        <strain evidence="1 2">VS20</strain>
    </source>
</reference>